<dbReference type="CDD" id="cd00487">
    <property type="entry name" value="Pep_deformylase"/>
    <property type="match status" value="1"/>
</dbReference>
<dbReference type="GO" id="GO:0042586">
    <property type="term" value="F:peptide deformylase activity"/>
    <property type="evidence" value="ECO:0007669"/>
    <property type="project" value="UniProtKB-UniRule"/>
</dbReference>
<dbReference type="PIRSF" id="PIRSF004749">
    <property type="entry name" value="Pep_def"/>
    <property type="match status" value="1"/>
</dbReference>
<feature type="active site" evidence="6">
    <location>
        <position position="145"/>
    </location>
</feature>
<dbReference type="Gene3D" id="3.90.45.10">
    <property type="entry name" value="Peptide deformylase"/>
    <property type="match status" value="1"/>
</dbReference>
<dbReference type="Proteomes" id="UP000055702">
    <property type="component" value="Unassembled WGS sequence"/>
</dbReference>
<evidence type="ECO:0000256" key="6">
    <source>
        <dbReference type="HAMAP-Rule" id="MF_00163"/>
    </source>
</evidence>
<dbReference type="InterPro" id="IPR036821">
    <property type="entry name" value="Peptide_deformylase_sf"/>
</dbReference>
<dbReference type="InterPro" id="IPR023635">
    <property type="entry name" value="Peptide_deformylase"/>
</dbReference>
<keyword evidence="2 6" id="KW-0479">Metal-binding</keyword>
<comment type="similarity">
    <text evidence="1 6">Belongs to the polypeptide deformylase family.</text>
</comment>
<dbReference type="RefSeq" id="WP_059746629.1">
    <property type="nucleotide sequence ID" value="NZ_JBOZPT010000002.1"/>
</dbReference>
<proteinExistence type="inferred from homology"/>
<evidence type="ECO:0000256" key="2">
    <source>
        <dbReference type="ARBA" id="ARBA00022723"/>
    </source>
</evidence>
<dbReference type="NCBIfam" id="TIGR00079">
    <property type="entry name" value="pept_deformyl"/>
    <property type="match status" value="1"/>
</dbReference>
<comment type="caution">
    <text evidence="7">The sequence shown here is derived from an EMBL/GenBank/DDBJ whole genome shotgun (WGS) entry which is preliminary data.</text>
</comment>
<evidence type="ECO:0000256" key="4">
    <source>
        <dbReference type="ARBA" id="ARBA00022917"/>
    </source>
</evidence>
<evidence type="ECO:0000256" key="3">
    <source>
        <dbReference type="ARBA" id="ARBA00022801"/>
    </source>
</evidence>
<dbReference type="EMBL" id="LRDC01000031">
    <property type="protein sequence ID" value="KVX00888.1"/>
    <property type="molecule type" value="Genomic_DNA"/>
</dbReference>
<gene>
    <name evidence="6" type="primary">def</name>
    <name evidence="7" type="ORF">AWJ07_19080</name>
</gene>
<comment type="function">
    <text evidence="6">Removes the formyl group from the N-terminal Met of newly synthesized proteins. Requires at least a dipeptide for an efficient rate of reaction. N-terminal L-methionine is a prerequisite for activity but the enzyme has broad specificity at other positions.</text>
</comment>
<comment type="catalytic activity">
    <reaction evidence="6">
        <text>N-terminal N-formyl-L-methionyl-[peptide] + H2O = N-terminal L-methionyl-[peptide] + formate</text>
        <dbReference type="Rhea" id="RHEA:24420"/>
        <dbReference type="Rhea" id="RHEA-COMP:10639"/>
        <dbReference type="Rhea" id="RHEA-COMP:10640"/>
        <dbReference type="ChEBI" id="CHEBI:15377"/>
        <dbReference type="ChEBI" id="CHEBI:15740"/>
        <dbReference type="ChEBI" id="CHEBI:49298"/>
        <dbReference type="ChEBI" id="CHEBI:64731"/>
        <dbReference type="EC" id="3.5.1.88"/>
    </reaction>
</comment>
<feature type="binding site" evidence="6">
    <location>
        <position position="148"/>
    </location>
    <ligand>
        <name>Fe cation</name>
        <dbReference type="ChEBI" id="CHEBI:24875"/>
    </ligand>
</feature>
<dbReference type="HAMAP" id="MF_00163">
    <property type="entry name" value="Pep_deformylase"/>
    <property type="match status" value="1"/>
</dbReference>
<organism evidence="7">
    <name type="scientific">Shewanella frigidimarina</name>
    <dbReference type="NCBI Taxonomy" id="56812"/>
    <lineage>
        <taxon>Bacteria</taxon>
        <taxon>Pseudomonadati</taxon>
        <taxon>Pseudomonadota</taxon>
        <taxon>Gammaproteobacteria</taxon>
        <taxon>Alteromonadales</taxon>
        <taxon>Shewanellaceae</taxon>
        <taxon>Shewanella</taxon>
    </lineage>
</organism>
<feature type="binding site" evidence="6">
    <location>
        <position position="102"/>
    </location>
    <ligand>
        <name>Fe cation</name>
        <dbReference type="ChEBI" id="CHEBI:24875"/>
    </ligand>
</feature>
<name>A0A106BYF0_SHEFR</name>
<sequence>MQPKPLLSIATTGEQILTQIAEPVTVFDDALHTLADNMLSTMLNANGVGIAATQVFSNVAMFIMASNPNERYPDAPSMPPTVVINPQILSASAATEADVEGCLSIPGQRLSIARHSEIEVQYQSLDGQLHQQTLTGFVARIFQHEYDHLQGITLLERVNLMTPQILVPQC</sequence>
<protein>
    <recommendedName>
        <fullName evidence="6">Peptide deformylase</fullName>
        <shortName evidence="6">PDF</shortName>
        <ecNumber evidence="6">3.5.1.88</ecNumber>
    </recommendedName>
    <alternativeName>
        <fullName evidence="6">Polypeptide deformylase</fullName>
    </alternativeName>
</protein>
<accession>A0A106BYF0</accession>
<dbReference type="NCBIfam" id="NF001159">
    <property type="entry name" value="PRK00150.1-3"/>
    <property type="match status" value="1"/>
</dbReference>
<feature type="binding site" evidence="6">
    <location>
        <position position="144"/>
    </location>
    <ligand>
        <name>Fe cation</name>
        <dbReference type="ChEBI" id="CHEBI:24875"/>
    </ligand>
</feature>
<reference evidence="7 8" key="1">
    <citation type="submission" date="2016-01" db="EMBL/GenBank/DDBJ databases">
        <title>Draft genome of the antarctic isolate Shewanella frigidimarina Ag06-30.</title>
        <authorList>
            <person name="Parmeciano Di Noto G."/>
            <person name="Vazquez S."/>
            <person name="Mac Cormack W."/>
            <person name="Iriarte A."/>
            <person name="Quiroga C."/>
        </authorList>
    </citation>
    <scope>NUCLEOTIDE SEQUENCE [LARGE SCALE GENOMIC DNA]</scope>
    <source>
        <strain evidence="7 8">Ag06-30</strain>
    </source>
</reference>
<dbReference type="AlphaFoldDB" id="A0A106BYF0"/>
<keyword evidence="4 6" id="KW-0648">Protein biosynthesis</keyword>
<dbReference type="Pfam" id="PF01327">
    <property type="entry name" value="Pep_deformylase"/>
    <property type="match status" value="1"/>
</dbReference>
<keyword evidence="3 6" id="KW-0378">Hydrolase</keyword>
<dbReference type="EC" id="3.5.1.88" evidence="6"/>
<evidence type="ECO:0000313" key="7">
    <source>
        <dbReference type="EMBL" id="KVX00888.1"/>
    </source>
</evidence>
<evidence type="ECO:0000256" key="5">
    <source>
        <dbReference type="ARBA" id="ARBA00023004"/>
    </source>
</evidence>
<comment type="cofactor">
    <cofactor evidence="6">
        <name>Fe(2+)</name>
        <dbReference type="ChEBI" id="CHEBI:29033"/>
    </cofactor>
    <text evidence="6">Binds 1 Fe(2+) ion.</text>
</comment>
<keyword evidence="5 6" id="KW-0408">Iron</keyword>
<dbReference type="PRINTS" id="PR01576">
    <property type="entry name" value="PDEFORMYLASE"/>
</dbReference>
<dbReference type="GO" id="GO:0046872">
    <property type="term" value="F:metal ion binding"/>
    <property type="evidence" value="ECO:0007669"/>
    <property type="project" value="UniProtKB-KW"/>
</dbReference>
<dbReference type="PANTHER" id="PTHR10458">
    <property type="entry name" value="PEPTIDE DEFORMYLASE"/>
    <property type="match status" value="1"/>
</dbReference>
<evidence type="ECO:0000256" key="1">
    <source>
        <dbReference type="ARBA" id="ARBA00010759"/>
    </source>
</evidence>
<dbReference type="PANTHER" id="PTHR10458:SF21">
    <property type="entry name" value="PEPTIDE DEFORMYLASE"/>
    <property type="match status" value="1"/>
</dbReference>
<dbReference type="GO" id="GO:0006412">
    <property type="term" value="P:translation"/>
    <property type="evidence" value="ECO:0007669"/>
    <property type="project" value="UniProtKB-UniRule"/>
</dbReference>
<evidence type="ECO:0000313" key="8">
    <source>
        <dbReference type="Proteomes" id="UP000055702"/>
    </source>
</evidence>
<dbReference type="SUPFAM" id="SSF56420">
    <property type="entry name" value="Peptide deformylase"/>
    <property type="match status" value="1"/>
</dbReference>